<evidence type="ECO:0000313" key="6">
    <source>
        <dbReference type="Proteomes" id="UP001499938"/>
    </source>
</evidence>
<evidence type="ECO:0000313" key="5">
    <source>
        <dbReference type="EMBL" id="GAA1802166.1"/>
    </source>
</evidence>
<proteinExistence type="predicted"/>
<keyword evidence="2 5" id="KW-0067">ATP-binding</keyword>
<keyword evidence="6" id="KW-1185">Reference proteome</keyword>
<dbReference type="Proteomes" id="UP001499938">
    <property type="component" value="Unassembled WGS sequence"/>
</dbReference>
<dbReference type="RefSeq" id="WP_344086521.1">
    <property type="nucleotide sequence ID" value="NZ_BAAAPO010000042.1"/>
</dbReference>
<dbReference type="SUPFAM" id="SSF52540">
    <property type="entry name" value="P-loop containing nucleoside triphosphate hydrolases"/>
    <property type="match status" value="1"/>
</dbReference>
<feature type="domain" description="ABC transporter" evidence="4">
    <location>
        <begin position="5"/>
        <end position="230"/>
    </location>
</feature>
<protein>
    <submittedName>
        <fullName evidence="5">ABC transporter ATP-binding protein</fullName>
    </submittedName>
</protein>
<dbReference type="InterPro" id="IPR003439">
    <property type="entry name" value="ABC_transporter-like_ATP-bd"/>
</dbReference>
<accession>A0ABP4Y327</accession>
<sequence length="296" mass="32058">MTGGISLIGLTKAYGDHTVLDDLHLTFESGKIHGLLGANGTGKTTLMSLMSRHTFPTSGRVLLDGRDFGEDPGQAQRLCFIRENQLYNDAFKVRDVLRIAPDFYPDWDAATTARLVDRFRLPPATVVKKLSRGQRSALAIVLALGSRADFTFLDEPYLGLDPGARETFYEELIRSYGAQPRTIIMSTHLVDEAAPLLEEVVVLNQGRVALQAPLEEAEALALTLSGPTTSLDRWLQEHPDHPSLTRRTLGPTATVTTLGPLSDAESASASQAQLRVTSTSLQGLVAALGNSNHEVA</sequence>
<comment type="caution">
    <text evidence="5">The sequence shown here is derived from an EMBL/GenBank/DDBJ whole genome shotgun (WGS) entry which is preliminary data.</text>
</comment>
<dbReference type="GO" id="GO:0005524">
    <property type="term" value="F:ATP binding"/>
    <property type="evidence" value="ECO:0007669"/>
    <property type="project" value="UniProtKB-KW"/>
</dbReference>
<evidence type="ECO:0000256" key="2">
    <source>
        <dbReference type="ARBA" id="ARBA00022840"/>
    </source>
</evidence>
<dbReference type="EMBL" id="BAAAPO010000042">
    <property type="protein sequence ID" value="GAA1802166.1"/>
    <property type="molecule type" value="Genomic_DNA"/>
</dbReference>
<dbReference type="CDD" id="cd03230">
    <property type="entry name" value="ABC_DR_subfamily_A"/>
    <property type="match status" value="1"/>
</dbReference>
<feature type="region of interest" description="Disordered" evidence="3">
    <location>
        <begin position="239"/>
        <end position="266"/>
    </location>
</feature>
<name>A0ABP4Y327_9MICO</name>
<evidence type="ECO:0000259" key="4">
    <source>
        <dbReference type="PROSITE" id="PS50893"/>
    </source>
</evidence>
<dbReference type="InterPro" id="IPR027417">
    <property type="entry name" value="P-loop_NTPase"/>
</dbReference>
<dbReference type="PANTHER" id="PTHR43158:SF5">
    <property type="entry name" value="ABC TRANSPORTER, ATP-BINDING PROTEIN"/>
    <property type="match status" value="1"/>
</dbReference>
<dbReference type="Pfam" id="PF00005">
    <property type="entry name" value="ABC_tran"/>
    <property type="match status" value="1"/>
</dbReference>
<dbReference type="PANTHER" id="PTHR43158">
    <property type="entry name" value="SKFA PEPTIDE EXPORT ATP-BINDING PROTEIN SKFE"/>
    <property type="match status" value="1"/>
</dbReference>
<evidence type="ECO:0000256" key="1">
    <source>
        <dbReference type="ARBA" id="ARBA00022741"/>
    </source>
</evidence>
<evidence type="ECO:0000256" key="3">
    <source>
        <dbReference type="SAM" id="MobiDB-lite"/>
    </source>
</evidence>
<reference evidence="6" key="1">
    <citation type="journal article" date="2019" name="Int. J. Syst. Evol. Microbiol.">
        <title>The Global Catalogue of Microorganisms (GCM) 10K type strain sequencing project: providing services to taxonomists for standard genome sequencing and annotation.</title>
        <authorList>
            <consortium name="The Broad Institute Genomics Platform"/>
            <consortium name="The Broad Institute Genome Sequencing Center for Infectious Disease"/>
            <person name="Wu L."/>
            <person name="Ma J."/>
        </authorList>
    </citation>
    <scope>NUCLEOTIDE SEQUENCE [LARGE SCALE GENOMIC DNA]</scope>
    <source>
        <strain evidence="6">JCM 15592</strain>
    </source>
</reference>
<dbReference type="SMART" id="SM00382">
    <property type="entry name" value="AAA"/>
    <property type="match status" value="1"/>
</dbReference>
<organism evidence="5 6">
    <name type="scientific">Nostocoides veronense</name>
    <dbReference type="NCBI Taxonomy" id="330836"/>
    <lineage>
        <taxon>Bacteria</taxon>
        <taxon>Bacillati</taxon>
        <taxon>Actinomycetota</taxon>
        <taxon>Actinomycetes</taxon>
        <taxon>Micrococcales</taxon>
        <taxon>Intrasporangiaceae</taxon>
        <taxon>Nostocoides</taxon>
    </lineage>
</organism>
<dbReference type="InterPro" id="IPR003593">
    <property type="entry name" value="AAA+_ATPase"/>
</dbReference>
<keyword evidence="1" id="KW-0547">Nucleotide-binding</keyword>
<dbReference type="PROSITE" id="PS50893">
    <property type="entry name" value="ABC_TRANSPORTER_2"/>
    <property type="match status" value="1"/>
</dbReference>
<dbReference type="Gene3D" id="3.40.50.300">
    <property type="entry name" value="P-loop containing nucleotide triphosphate hydrolases"/>
    <property type="match status" value="1"/>
</dbReference>
<gene>
    <name evidence="5" type="ORF">GCM10009811_27440</name>
</gene>